<evidence type="ECO:0000313" key="3">
    <source>
        <dbReference type="WBParaSite" id="Pan_g19939.t1"/>
    </source>
</evidence>
<evidence type="ECO:0000313" key="2">
    <source>
        <dbReference type="Proteomes" id="UP000492821"/>
    </source>
</evidence>
<dbReference type="CDD" id="cd07890">
    <property type="entry name" value="CYTH-like_AC_IV-like"/>
    <property type="match status" value="1"/>
</dbReference>
<dbReference type="SUPFAM" id="SSF55154">
    <property type="entry name" value="CYTH-like phosphatases"/>
    <property type="match status" value="1"/>
</dbReference>
<protein>
    <submittedName>
        <fullName evidence="3">CYTH domain-containing protein</fullName>
    </submittedName>
</protein>
<dbReference type="InterPro" id="IPR023577">
    <property type="entry name" value="CYTH_domain"/>
</dbReference>
<dbReference type="SMART" id="SM01118">
    <property type="entry name" value="CYTH"/>
    <property type="match status" value="1"/>
</dbReference>
<dbReference type="Proteomes" id="UP000492821">
    <property type="component" value="Unassembled WGS sequence"/>
</dbReference>
<feature type="domain" description="CYTH" evidence="1">
    <location>
        <begin position="2"/>
        <end position="173"/>
    </location>
</feature>
<dbReference type="Gene3D" id="2.40.320.10">
    <property type="entry name" value="Hypothetical Protein Pfu-838710-001"/>
    <property type="match status" value="1"/>
</dbReference>
<reference evidence="2" key="1">
    <citation type="journal article" date="2013" name="Genetics">
        <title>The draft genome and transcriptome of Panagrellus redivivus are shaped by the harsh demands of a free-living lifestyle.</title>
        <authorList>
            <person name="Srinivasan J."/>
            <person name="Dillman A.R."/>
            <person name="Macchietto M.G."/>
            <person name="Heikkinen L."/>
            <person name="Lakso M."/>
            <person name="Fracchia K.M."/>
            <person name="Antoshechkin I."/>
            <person name="Mortazavi A."/>
            <person name="Wong G."/>
            <person name="Sternberg P.W."/>
        </authorList>
    </citation>
    <scope>NUCLEOTIDE SEQUENCE [LARGE SCALE GENOMIC DNA]</scope>
    <source>
        <strain evidence="2">MT8872</strain>
    </source>
</reference>
<dbReference type="GO" id="GO:0016462">
    <property type="term" value="F:pyrophosphatase activity"/>
    <property type="evidence" value="ECO:0007669"/>
    <property type="project" value="UniProtKB-ARBA"/>
</dbReference>
<reference evidence="3" key="2">
    <citation type="submission" date="2020-10" db="UniProtKB">
        <authorList>
            <consortium name="WormBaseParasite"/>
        </authorList>
    </citation>
    <scope>IDENTIFICATION</scope>
</reference>
<dbReference type="WBParaSite" id="Pan_g19939.t1">
    <property type="protein sequence ID" value="Pan_g19939.t1"/>
    <property type="gene ID" value="Pan_g19939"/>
</dbReference>
<accession>A0A7E4VEP7</accession>
<organism evidence="2 3">
    <name type="scientific">Panagrellus redivivus</name>
    <name type="common">Microworm</name>
    <dbReference type="NCBI Taxonomy" id="6233"/>
    <lineage>
        <taxon>Eukaryota</taxon>
        <taxon>Metazoa</taxon>
        <taxon>Ecdysozoa</taxon>
        <taxon>Nematoda</taxon>
        <taxon>Chromadorea</taxon>
        <taxon>Rhabditida</taxon>
        <taxon>Tylenchina</taxon>
        <taxon>Panagrolaimomorpha</taxon>
        <taxon>Panagrolaimoidea</taxon>
        <taxon>Panagrolaimidae</taxon>
        <taxon>Panagrellus</taxon>
    </lineage>
</organism>
<dbReference type="PANTHER" id="PTHR21028">
    <property type="entry name" value="SI:CH211-156B7.4"/>
    <property type="match status" value="1"/>
</dbReference>
<dbReference type="Pfam" id="PF01928">
    <property type="entry name" value="CYTH"/>
    <property type="match status" value="1"/>
</dbReference>
<sequence length="174" mass="19847">MARNVEIKARVHDFEAFYARAQKLCDGQEPTILEQFDTFFKSTNGRLKLRQFQGTTSTPAELIYYDRPDSEGPKLSEFVKVRVDDAQNLEKALELAMGTRGTVTKKRFLFLYGQTRIHLDRVEGLGDFMELEVTLKADETPEYGQEVADGLMKDLGIEEKDLIKGAYIDKLIEA</sequence>
<evidence type="ECO:0000259" key="1">
    <source>
        <dbReference type="PROSITE" id="PS51707"/>
    </source>
</evidence>
<proteinExistence type="predicted"/>
<name>A0A7E4VEP7_PANRE</name>
<keyword evidence="2" id="KW-1185">Reference proteome</keyword>
<dbReference type="PANTHER" id="PTHR21028:SF2">
    <property type="entry name" value="CYTH DOMAIN-CONTAINING PROTEIN"/>
    <property type="match status" value="1"/>
</dbReference>
<dbReference type="PROSITE" id="PS51707">
    <property type="entry name" value="CYTH"/>
    <property type="match status" value="1"/>
</dbReference>
<dbReference type="AlphaFoldDB" id="A0A7E4VEP7"/>
<dbReference type="InterPro" id="IPR033469">
    <property type="entry name" value="CYTH-like_dom_sf"/>
</dbReference>
<dbReference type="InterPro" id="IPR008173">
    <property type="entry name" value="Adenylyl_cyclase_CyaB"/>
</dbReference>